<comment type="caution">
    <text evidence="3">The sequence shown here is derived from an EMBL/GenBank/DDBJ whole genome shotgun (WGS) entry which is preliminary data.</text>
</comment>
<feature type="transmembrane region" description="Helical" evidence="1">
    <location>
        <begin position="20"/>
        <end position="38"/>
    </location>
</feature>
<keyword evidence="4" id="KW-1185">Reference proteome</keyword>
<dbReference type="GO" id="GO:0016209">
    <property type="term" value="F:antioxidant activity"/>
    <property type="evidence" value="ECO:0007669"/>
    <property type="project" value="InterPro"/>
</dbReference>
<dbReference type="SUPFAM" id="SSF52833">
    <property type="entry name" value="Thioredoxin-like"/>
    <property type="match status" value="1"/>
</dbReference>
<dbReference type="CDD" id="cd03011">
    <property type="entry name" value="TlpA_like_ScsD_MtbDsbE"/>
    <property type="match status" value="1"/>
</dbReference>
<dbReference type="EMBL" id="LODL01000019">
    <property type="protein sequence ID" value="KXB31037.1"/>
    <property type="molecule type" value="Genomic_DNA"/>
</dbReference>
<proteinExistence type="predicted"/>
<dbReference type="InterPro" id="IPR000866">
    <property type="entry name" value="AhpC/TSA"/>
</dbReference>
<dbReference type="PROSITE" id="PS51352">
    <property type="entry name" value="THIOREDOXIN_2"/>
    <property type="match status" value="1"/>
</dbReference>
<dbReference type="InterPro" id="IPR013766">
    <property type="entry name" value="Thioredoxin_domain"/>
</dbReference>
<dbReference type="InterPro" id="IPR050553">
    <property type="entry name" value="Thioredoxin_ResA/DsbE_sf"/>
</dbReference>
<keyword evidence="1" id="KW-0812">Transmembrane</keyword>
<feature type="domain" description="Thioredoxin" evidence="2">
    <location>
        <begin position="45"/>
        <end position="185"/>
    </location>
</feature>
<dbReference type="STRING" id="281362.AT959_10065"/>
<accession>A0A133XJD4</accession>
<name>A0A133XJD4_9RHOO</name>
<evidence type="ECO:0000313" key="4">
    <source>
        <dbReference type="Proteomes" id="UP000070186"/>
    </source>
</evidence>
<dbReference type="GO" id="GO:0016491">
    <property type="term" value="F:oxidoreductase activity"/>
    <property type="evidence" value="ECO:0007669"/>
    <property type="project" value="InterPro"/>
</dbReference>
<keyword evidence="1" id="KW-0472">Membrane</keyword>
<dbReference type="Proteomes" id="UP000070186">
    <property type="component" value="Unassembled WGS sequence"/>
</dbReference>
<dbReference type="InterPro" id="IPR036249">
    <property type="entry name" value="Thioredoxin-like_sf"/>
</dbReference>
<organism evidence="3 4">
    <name type="scientific">Dechloromonas denitrificans</name>
    <dbReference type="NCBI Taxonomy" id="281362"/>
    <lineage>
        <taxon>Bacteria</taxon>
        <taxon>Pseudomonadati</taxon>
        <taxon>Pseudomonadota</taxon>
        <taxon>Betaproteobacteria</taxon>
        <taxon>Rhodocyclales</taxon>
        <taxon>Azonexaceae</taxon>
        <taxon>Dechloromonas</taxon>
    </lineage>
</organism>
<dbReference type="Pfam" id="PF00578">
    <property type="entry name" value="AhpC-TSA"/>
    <property type="match status" value="1"/>
</dbReference>
<sequence>MEPDATNPPATPKPPRWRRWLVEGLLLLGIAIAINVAVQLWQGRATPHGPAPQFAGQRLDGTPFDLVAWRAQHPGRAVLLYFWADWCAICQTTAGNVTAIAEDWPVTSIAIQSGPAEQVTRIMAEAGYNWPTLPDPKAAIHRQYGLPGVPAFIVINPAGEVAFVTLGYTSELALRLRLWWASRLAR</sequence>
<evidence type="ECO:0000259" key="2">
    <source>
        <dbReference type="PROSITE" id="PS51352"/>
    </source>
</evidence>
<dbReference type="PANTHER" id="PTHR42852">
    <property type="entry name" value="THIOL:DISULFIDE INTERCHANGE PROTEIN DSBE"/>
    <property type="match status" value="1"/>
</dbReference>
<keyword evidence="1" id="KW-1133">Transmembrane helix</keyword>
<dbReference type="Gene3D" id="3.40.30.10">
    <property type="entry name" value="Glutaredoxin"/>
    <property type="match status" value="1"/>
</dbReference>
<dbReference type="RefSeq" id="WP_066882839.1">
    <property type="nucleotide sequence ID" value="NZ_LODL01000019.1"/>
</dbReference>
<evidence type="ECO:0000313" key="3">
    <source>
        <dbReference type="EMBL" id="KXB31037.1"/>
    </source>
</evidence>
<protein>
    <submittedName>
        <fullName evidence="3">Alkyl hydroperoxide reductase</fullName>
    </submittedName>
</protein>
<dbReference type="PANTHER" id="PTHR42852:SF17">
    <property type="entry name" value="THIOREDOXIN-LIKE PROTEIN HI_1115"/>
    <property type="match status" value="1"/>
</dbReference>
<gene>
    <name evidence="3" type="ORF">AT959_10065</name>
</gene>
<reference evidence="3 4" key="1">
    <citation type="submission" date="2015-12" db="EMBL/GenBank/DDBJ databases">
        <title>Nitrous oxide reduction kinetics distinguish bacteria harboring typical versus atypical NosZ.</title>
        <authorList>
            <person name="Yoon S."/>
            <person name="Nissen S."/>
            <person name="Park D."/>
            <person name="Sanford R.A."/>
            <person name="Loeffler F.E."/>
        </authorList>
    </citation>
    <scope>NUCLEOTIDE SEQUENCE [LARGE SCALE GENOMIC DNA]</scope>
    <source>
        <strain evidence="3 4">ATCC BAA-841</strain>
    </source>
</reference>
<dbReference type="AlphaFoldDB" id="A0A133XJD4"/>
<evidence type="ECO:0000256" key="1">
    <source>
        <dbReference type="SAM" id="Phobius"/>
    </source>
</evidence>